<sequence length="73" mass="7458">MAVNMLGLLTGVAQDGRTTTELTRADVPLAVIDRDGSPVSAGLTAFMEANGEAVALEDRAAPCRTPSPRTGSS</sequence>
<gene>
    <name evidence="1" type="ORF">ABXS69_02570</name>
</gene>
<dbReference type="EMBL" id="CP159989">
    <property type="protein sequence ID" value="XCP82802.1"/>
    <property type="molecule type" value="Genomic_DNA"/>
</dbReference>
<name>A0AAU8N2S1_9ACTO</name>
<reference evidence="1" key="1">
    <citation type="submission" date="2024-05" db="EMBL/GenBank/DDBJ databases">
        <title>Draft genome assemblies of 36 bacteria isolated from hibernating arctic ground squirrels.</title>
        <authorList>
            <person name="McKee H."/>
            <person name="Mullen L."/>
            <person name="Drown D.M."/>
            <person name="Duddleston K.N."/>
        </authorList>
    </citation>
    <scope>NUCLEOTIDE SEQUENCE</scope>
    <source>
        <strain evidence="1">AR004</strain>
    </source>
</reference>
<organism evidence="1">
    <name type="scientific">Actinomyces timonensis</name>
    <dbReference type="NCBI Taxonomy" id="1288391"/>
    <lineage>
        <taxon>Bacteria</taxon>
        <taxon>Bacillati</taxon>
        <taxon>Actinomycetota</taxon>
        <taxon>Actinomycetes</taxon>
        <taxon>Actinomycetales</taxon>
        <taxon>Actinomycetaceae</taxon>
        <taxon>Actinomyces</taxon>
    </lineage>
</organism>
<protein>
    <submittedName>
        <fullName evidence="1">Uncharacterized protein</fullName>
    </submittedName>
</protein>
<dbReference type="AlphaFoldDB" id="A0AAU8N2S1"/>
<dbReference type="RefSeq" id="WP_366181037.1">
    <property type="nucleotide sequence ID" value="NZ_CP159989.1"/>
</dbReference>
<evidence type="ECO:0000313" key="1">
    <source>
        <dbReference type="EMBL" id="XCP82802.1"/>
    </source>
</evidence>
<proteinExistence type="predicted"/>
<accession>A0AAU8N2S1</accession>